<reference evidence="2 3" key="1">
    <citation type="journal article" date="2019" name="Sci. Data">
        <title>Hybrid genome assembly and annotation of Danionella translucida.</title>
        <authorList>
            <person name="Kadobianskyi M."/>
            <person name="Schulze L."/>
            <person name="Schuelke M."/>
            <person name="Judkewitz B."/>
        </authorList>
    </citation>
    <scope>NUCLEOTIDE SEQUENCE [LARGE SCALE GENOMIC DNA]</scope>
    <source>
        <strain evidence="2 3">Bolton</strain>
    </source>
</reference>
<dbReference type="PANTHER" id="PTHR15545">
    <property type="entry name" value="PDZ DOMAIN CONTAINING RING FINGER PROTEIN 3, 4"/>
    <property type="match status" value="1"/>
</dbReference>
<evidence type="ECO:0000313" key="3">
    <source>
        <dbReference type="Proteomes" id="UP000316079"/>
    </source>
</evidence>
<feature type="compositionally biased region" description="Basic and acidic residues" evidence="1">
    <location>
        <begin position="594"/>
        <end position="618"/>
    </location>
</feature>
<feature type="region of interest" description="Disordered" evidence="1">
    <location>
        <begin position="509"/>
        <end position="531"/>
    </location>
</feature>
<organism evidence="2 3">
    <name type="scientific">Danionella cerebrum</name>
    <dbReference type="NCBI Taxonomy" id="2873325"/>
    <lineage>
        <taxon>Eukaryota</taxon>
        <taxon>Metazoa</taxon>
        <taxon>Chordata</taxon>
        <taxon>Craniata</taxon>
        <taxon>Vertebrata</taxon>
        <taxon>Euteleostomi</taxon>
        <taxon>Actinopterygii</taxon>
        <taxon>Neopterygii</taxon>
        <taxon>Teleostei</taxon>
        <taxon>Ostariophysi</taxon>
        <taxon>Cypriniformes</taxon>
        <taxon>Danionidae</taxon>
        <taxon>Danioninae</taxon>
        <taxon>Danionella</taxon>
    </lineage>
</organism>
<protein>
    <submittedName>
        <fullName evidence="2">Uncharacterized protein</fullName>
    </submittedName>
</protein>
<sequence>MDSLVLDSSFGEKLSSLAKGLHHRPSQWSTCLTPSVSAIAARWVVARTVGVTVNETSLSITHDQDVEAFQTPKDPSEVRCRSTNKTTNPIKPIRGIDSSTQTNITLQYLNHIESLAQLPLPPESLCKAVLGSIQPPIKHQAAKCDLHCLSDFDECVWQEHEHKRLETEEADVQRKTSPNKLGEIRYNSPAENIGKSPRSEEGGTADTQNHKKESGAWIDENSQIPDILVDDVNSCGDTLPENKIIDTRGTFESEQRSKDSFLIYSEDGGNFLGIPGTSCEHFRNLLKLKYLMKGNKIQGFREHDVTVQSKSNSVDCYDQEVQMLNEELLRIELECLSIIQAHRAQAENNDLQPKIPSTKHFTDQTHQDPMNNKVDYEGSTSAYNTGESCWSLPPALESDPPEGQRIPMGDRTKGSPMHRRNSTTTCTKHNLCPIQEISPTKALPGNPEIANQWKKHQRKKRKSKSILTTAYKNVYIPAHAQHYQSYMQLIQQKSAVEYAQSHVNLGPLCKKAESTPADSKPKRGRKVKVRSEEPKYITKRPVRNQLLKERALRIREERCSATTDDDAASELKLGRYWNKKERKEHAAQAQQLRHQRELKKQSWTEINGKKDSLDDKEPDIIQLSRKRMMKRRNKKIFDNWMTIQELLTHGSKTTVRYNA</sequence>
<dbReference type="GO" id="GO:0016567">
    <property type="term" value="P:protein ubiquitination"/>
    <property type="evidence" value="ECO:0007669"/>
    <property type="project" value="TreeGrafter"/>
</dbReference>
<feature type="region of interest" description="Disordered" evidence="1">
    <location>
        <begin position="582"/>
        <end position="618"/>
    </location>
</feature>
<feature type="region of interest" description="Disordered" evidence="1">
    <location>
        <begin position="397"/>
        <end position="425"/>
    </location>
</feature>
<dbReference type="PANTHER" id="PTHR15545:SF5">
    <property type="entry name" value="E3 UBIQUITIN-PROTEIN LIGASE PDZRN3"/>
    <property type="match status" value="1"/>
</dbReference>
<dbReference type="EMBL" id="SRMA01027123">
    <property type="protein sequence ID" value="TRY59439.1"/>
    <property type="molecule type" value="Genomic_DNA"/>
</dbReference>
<proteinExistence type="predicted"/>
<gene>
    <name evidence="2" type="ORF">DNTS_027835</name>
</gene>
<dbReference type="AlphaFoldDB" id="A0A553N1X7"/>
<dbReference type="Proteomes" id="UP000316079">
    <property type="component" value="Unassembled WGS sequence"/>
</dbReference>
<dbReference type="STRING" id="623744.A0A553N1X7"/>
<dbReference type="GO" id="GO:0007528">
    <property type="term" value="P:neuromuscular junction development"/>
    <property type="evidence" value="ECO:0007669"/>
    <property type="project" value="TreeGrafter"/>
</dbReference>
<dbReference type="OrthoDB" id="6270329at2759"/>
<accession>A0A553N1X7</accession>
<evidence type="ECO:0000256" key="1">
    <source>
        <dbReference type="SAM" id="MobiDB-lite"/>
    </source>
</evidence>
<keyword evidence="3" id="KW-1185">Reference proteome</keyword>
<feature type="compositionally biased region" description="Basic and acidic residues" evidence="1">
    <location>
        <begin position="164"/>
        <end position="174"/>
    </location>
</feature>
<name>A0A553N1X7_9TELE</name>
<comment type="caution">
    <text evidence="2">The sequence shown here is derived from an EMBL/GenBank/DDBJ whole genome shotgun (WGS) entry which is preliminary data.</text>
</comment>
<dbReference type="GO" id="GO:0061630">
    <property type="term" value="F:ubiquitin protein ligase activity"/>
    <property type="evidence" value="ECO:0007669"/>
    <property type="project" value="TreeGrafter"/>
</dbReference>
<dbReference type="InterPro" id="IPR051971">
    <property type="entry name" value="E3_ubiquitin-PDZ_ligase"/>
</dbReference>
<feature type="region of interest" description="Disordered" evidence="1">
    <location>
        <begin position="164"/>
        <end position="217"/>
    </location>
</feature>
<evidence type="ECO:0000313" key="2">
    <source>
        <dbReference type="EMBL" id="TRY59439.1"/>
    </source>
</evidence>